<gene>
    <name evidence="2" type="ORF">PV327_009031</name>
</gene>
<name>A0AA39KVA7_MICHY</name>
<dbReference type="EMBL" id="JAQQBR010000005">
    <property type="protein sequence ID" value="KAK0175268.1"/>
    <property type="molecule type" value="Genomic_DNA"/>
</dbReference>
<organism evidence="2 3">
    <name type="scientific">Microctonus hyperodae</name>
    <name type="common">Parasitoid wasp</name>
    <dbReference type="NCBI Taxonomy" id="165561"/>
    <lineage>
        <taxon>Eukaryota</taxon>
        <taxon>Metazoa</taxon>
        <taxon>Ecdysozoa</taxon>
        <taxon>Arthropoda</taxon>
        <taxon>Hexapoda</taxon>
        <taxon>Insecta</taxon>
        <taxon>Pterygota</taxon>
        <taxon>Neoptera</taxon>
        <taxon>Endopterygota</taxon>
        <taxon>Hymenoptera</taxon>
        <taxon>Apocrita</taxon>
        <taxon>Ichneumonoidea</taxon>
        <taxon>Braconidae</taxon>
        <taxon>Euphorinae</taxon>
        <taxon>Microctonus</taxon>
    </lineage>
</organism>
<reference evidence="2" key="2">
    <citation type="submission" date="2023-03" db="EMBL/GenBank/DDBJ databases">
        <authorList>
            <person name="Inwood S.N."/>
            <person name="Skelly J.G."/>
            <person name="Guhlin J."/>
            <person name="Harrop T.W.R."/>
            <person name="Goldson S.G."/>
            <person name="Dearden P.K."/>
        </authorList>
    </citation>
    <scope>NUCLEOTIDE SEQUENCE</scope>
    <source>
        <strain evidence="2">Lincoln</strain>
        <tissue evidence="2">Whole body</tissue>
    </source>
</reference>
<keyword evidence="3" id="KW-1185">Reference proteome</keyword>
<sequence length="222" mass="25108">MQRGIIEHVQPCGGAKYAPCDFSQLKKARLDRTTVEEDPIQKCSIACTEELQQETVHDIVAMPMEDENQECASRPLGAIEKLEEITPEDRQIVSMMYVFEELKSTIGSHSMYNCTIQNMELIGRRRCGLRTLFYFKCNMCERVDKIWSEPDKLERNLLQINQAAVVGTHAAGFGHAQMEQMLAAMNISCMSSPTYVKLCALVDLLPGTCWSAIHMTVPYHIV</sequence>
<evidence type="ECO:0000259" key="1">
    <source>
        <dbReference type="Pfam" id="PF20700"/>
    </source>
</evidence>
<comment type="caution">
    <text evidence="2">The sequence shown here is derived from an EMBL/GenBank/DDBJ whole genome shotgun (WGS) entry which is preliminary data.</text>
</comment>
<proteinExistence type="predicted"/>
<evidence type="ECO:0000313" key="2">
    <source>
        <dbReference type="EMBL" id="KAK0175268.1"/>
    </source>
</evidence>
<dbReference type="Pfam" id="PF20700">
    <property type="entry name" value="Mutator"/>
    <property type="match status" value="1"/>
</dbReference>
<evidence type="ECO:0000313" key="3">
    <source>
        <dbReference type="Proteomes" id="UP001168972"/>
    </source>
</evidence>
<reference evidence="2" key="1">
    <citation type="journal article" date="2023" name="bioRxiv">
        <title>Scaffold-level genome assemblies of two parasitoid biocontrol wasps reveal the parthenogenesis mechanism and an associated novel virus.</title>
        <authorList>
            <person name="Inwood S."/>
            <person name="Skelly J."/>
            <person name="Guhlin J."/>
            <person name="Harrop T."/>
            <person name="Goldson S."/>
            <person name="Dearden P."/>
        </authorList>
    </citation>
    <scope>NUCLEOTIDE SEQUENCE</scope>
    <source>
        <strain evidence="2">Lincoln</strain>
        <tissue evidence="2">Whole body</tissue>
    </source>
</reference>
<feature type="domain" description="Mutator-like transposase" evidence="1">
    <location>
        <begin position="91"/>
        <end position="197"/>
    </location>
</feature>
<dbReference type="Proteomes" id="UP001168972">
    <property type="component" value="Unassembled WGS sequence"/>
</dbReference>
<accession>A0AA39KVA7</accession>
<dbReference type="InterPro" id="IPR049012">
    <property type="entry name" value="Mutator_transp_dom"/>
</dbReference>
<protein>
    <recommendedName>
        <fullName evidence="1">Mutator-like transposase domain-containing protein</fullName>
    </recommendedName>
</protein>
<dbReference type="AlphaFoldDB" id="A0AA39KVA7"/>